<name>A0A4Z2EZB1_9TELE</name>
<evidence type="ECO:0000313" key="1">
    <source>
        <dbReference type="EMBL" id="TNN33714.1"/>
    </source>
</evidence>
<organism evidence="1 2">
    <name type="scientific">Liparis tanakae</name>
    <name type="common">Tanaka's snailfish</name>
    <dbReference type="NCBI Taxonomy" id="230148"/>
    <lineage>
        <taxon>Eukaryota</taxon>
        <taxon>Metazoa</taxon>
        <taxon>Chordata</taxon>
        <taxon>Craniata</taxon>
        <taxon>Vertebrata</taxon>
        <taxon>Euteleostomi</taxon>
        <taxon>Actinopterygii</taxon>
        <taxon>Neopterygii</taxon>
        <taxon>Teleostei</taxon>
        <taxon>Neoteleostei</taxon>
        <taxon>Acanthomorphata</taxon>
        <taxon>Eupercaria</taxon>
        <taxon>Perciformes</taxon>
        <taxon>Cottioidei</taxon>
        <taxon>Cottales</taxon>
        <taxon>Liparidae</taxon>
        <taxon>Liparis</taxon>
    </lineage>
</organism>
<accession>A0A4Z2EZB1</accession>
<proteinExistence type="predicted"/>
<keyword evidence="2" id="KW-1185">Reference proteome</keyword>
<comment type="caution">
    <text evidence="1">The sequence shown here is derived from an EMBL/GenBank/DDBJ whole genome shotgun (WGS) entry which is preliminary data.</text>
</comment>
<reference evidence="1 2" key="1">
    <citation type="submission" date="2019-03" db="EMBL/GenBank/DDBJ databases">
        <title>First draft genome of Liparis tanakae, snailfish: a comprehensive survey of snailfish specific genes.</title>
        <authorList>
            <person name="Kim W."/>
            <person name="Song I."/>
            <person name="Jeong J.-H."/>
            <person name="Kim D."/>
            <person name="Kim S."/>
            <person name="Ryu S."/>
            <person name="Song J.Y."/>
            <person name="Lee S.K."/>
        </authorList>
    </citation>
    <scope>NUCLEOTIDE SEQUENCE [LARGE SCALE GENOMIC DNA]</scope>
    <source>
        <tissue evidence="1">Muscle</tissue>
    </source>
</reference>
<dbReference type="Proteomes" id="UP000314294">
    <property type="component" value="Unassembled WGS sequence"/>
</dbReference>
<dbReference type="EMBL" id="SRLO01002154">
    <property type="protein sequence ID" value="TNN33714.1"/>
    <property type="molecule type" value="Genomic_DNA"/>
</dbReference>
<sequence>MHAPYVCSLYLLYSDPITGSGDQSFHSTMLGHYPEQEKPREWFNPITKPQVSFSAYPNVITNARSANRGLAVIKRVAQHLVPLNWPNPWRTNTAWMSLVLMQKSQAHTAALSRVSSPYAGSVRPVQSRWNQRWHDASHRMAS</sequence>
<dbReference type="AlphaFoldDB" id="A0A4Z2EZB1"/>
<evidence type="ECO:0000313" key="2">
    <source>
        <dbReference type="Proteomes" id="UP000314294"/>
    </source>
</evidence>
<protein>
    <submittedName>
        <fullName evidence="1">Uncharacterized protein</fullName>
    </submittedName>
</protein>
<gene>
    <name evidence="1" type="ORF">EYF80_056126</name>
</gene>